<dbReference type="EMBL" id="BEXD01001791">
    <property type="protein sequence ID" value="GBB95791.1"/>
    <property type="molecule type" value="Genomic_DNA"/>
</dbReference>
<dbReference type="Proteomes" id="UP000615446">
    <property type="component" value="Unassembled WGS sequence"/>
</dbReference>
<evidence type="ECO:0000313" key="2">
    <source>
        <dbReference type="EMBL" id="GES81189.1"/>
    </source>
</evidence>
<accession>A0A2Z6RFT7</accession>
<dbReference type="EMBL" id="BLAL01000053">
    <property type="protein sequence ID" value="GES81189.1"/>
    <property type="molecule type" value="Genomic_DNA"/>
</dbReference>
<evidence type="ECO:0000313" key="1">
    <source>
        <dbReference type="EMBL" id="GBB95791.1"/>
    </source>
</evidence>
<dbReference type="OrthoDB" id="2359296at2759"/>
<keyword evidence="3" id="KW-1185">Reference proteome</keyword>
<dbReference type="AlphaFoldDB" id="A0A2Z6RFT7"/>
<dbReference type="Proteomes" id="UP000247702">
    <property type="component" value="Unassembled WGS sequence"/>
</dbReference>
<protein>
    <submittedName>
        <fullName evidence="1">Uncharacterized protein</fullName>
    </submittedName>
</protein>
<name>A0A2Z6RFT7_9GLOM</name>
<reference evidence="1 3" key="1">
    <citation type="submission" date="2017-11" db="EMBL/GenBank/DDBJ databases">
        <title>The genome of Rhizophagus clarus HR1 reveals common genetic basis of auxotrophy among arbuscular mycorrhizal fungi.</title>
        <authorList>
            <person name="Kobayashi Y."/>
        </authorList>
    </citation>
    <scope>NUCLEOTIDE SEQUENCE [LARGE SCALE GENOMIC DNA]</scope>
    <source>
        <strain evidence="1 3">HR1</strain>
    </source>
</reference>
<gene>
    <name evidence="2" type="ORF">RCL2_000844400</name>
    <name evidence="1" type="ORF">RclHR1_02610028</name>
</gene>
<sequence length="181" mass="20580">MDPYNTLQDNDMFNDYSNKLQLQTDQPNTLINNNVNSSCDYFDFPTTNDNNVISTTSYTTNDYEQQQSIFTSVNNEAPITTAQSLSYVPQYTSHTNSHNSHIPSPPNSFNMITNSSQINHPNIFKFEIPGFEIVFIPTSSTTSSTYTNPNNFDTQNQVQQGYTSPTIDAYNSQTQFNNFRN</sequence>
<proteinExistence type="predicted"/>
<evidence type="ECO:0000313" key="3">
    <source>
        <dbReference type="Proteomes" id="UP000247702"/>
    </source>
</evidence>
<comment type="caution">
    <text evidence="1">The sequence shown here is derived from an EMBL/GenBank/DDBJ whole genome shotgun (WGS) entry which is preliminary data.</text>
</comment>
<organism evidence="1 3">
    <name type="scientific">Rhizophagus clarus</name>
    <dbReference type="NCBI Taxonomy" id="94130"/>
    <lineage>
        <taxon>Eukaryota</taxon>
        <taxon>Fungi</taxon>
        <taxon>Fungi incertae sedis</taxon>
        <taxon>Mucoromycota</taxon>
        <taxon>Glomeromycotina</taxon>
        <taxon>Glomeromycetes</taxon>
        <taxon>Glomerales</taxon>
        <taxon>Glomeraceae</taxon>
        <taxon>Rhizophagus</taxon>
    </lineage>
</organism>
<reference evidence="2" key="2">
    <citation type="submission" date="2019-10" db="EMBL/GenBank/DDBJ databases">
        <title>Conservation and host-specific expression of non-tandemly repeated heterogenous ribosome RNA gene in arbuscular mycorrhizal fungi.</title>
        <authorList>
            <person name="Maeda T."/>
            <person name="Kobayashi Y."/>
            <person name="Nakagawa T."/>
            <person name="Ezawa T."/>
            <person name="Yamaguchi K."/>
            <person name="Bino T."/>
            <person name="Nishimoto Y."/>
            <person name="Shigenobu S."/>
            <person name="Kawaguchi M."/>
        </authorList>
    </citation>
    <scope>NUCLEOTIDE SEQUENCE</scope>
    <source>
        <strain evidence="2">HR1</strain>
    </source>
</reference>